<dbReference type="Proteomes" id="UP000198784">
    <property type="component" value="Unassembled WGS sequence"/>
</dbReference>
<dbReference type="Pfam" id="PF00072">
    <property type="entry name" value="Response_reg"/>
    <property type="match status" value="1"/>
</dbReference>
<dbReference type="AlphaFoldDB" id="A0A1I5XG91"/>
<keyword evidence="11" id="KW-1185">Reference proteome</keyword>
<name>A0A1I5XG91_9PSED</name>
<proteinExistence type="predicted"/>
<dbReference type="GO" id="GO:0008984">
    <property type="term" value="F:protein-glutamate methylesterase activity"/>
    <property type="evidence" value="ECO:0007669"/>
    <property type="project" value="UniProtKB-EC"/>
</dbReference>
<feature type="domain" description="CheB-type methylesterase" evidence="9">
    <location>
        <begin position="157"/>
        <end position="347"/>
    </location>
</feature>
<organism evidence="10 11">
    <name type="scientific">Pseudomonas borbori</name>
    <dbReference type="NCBI Taxonomy" id="289003"/>
    <lineage>
        <taxon>Bacteria</taxon>
        <taxon>Pseudomonadati</taxon>
        <taxon>Pseudomonadota</taxon>
        <taxon>Gammaproteobacteria</taxon>
        <taxon>Pseudomonadales</taxon>
        <taxon>Pseudomonadaceae</taxon>
        <taxon>Pseudomonas</taxon>
    </lineage>
</organism>
<dbReference type="InterPro" id="IPR011006">
    <property type="entry name" value="CheY-like_superfamily"/>
</dbReference>
<dbReference type="SUPFAM" id="SSF52172">
    <property type="entry name" value="CheY-like"/>
    <property type="match status" value="1"/>
</dbReference>
<keyword evidence="7" id="KW-0597">Phosphoprotein</keyword>
<evidence type="ECO:0000256" key="2">
    <source>
        <dbReference type="ARBA" id="ARBA00022500"/>
    </source>
</evidence>
<dbReference type="EMBL" id="FOWX01000059">
    <property type="protein sequence ID" value="SFQ30983.1"/>
    <property type="molecule type" value="Genomic_DNA"/>
</dbReference>
<dbReference type="PROSITE" id="PS50122">
    <property type="entry name" value="CHEB"/>
    <property type="match status" value="1"/>
</dbReference>
<keyword evidence="2 6" id="KW-0145">Chemotaxis</keyword>
<dbReference type="GO" id="GO:0006935">
    <property type="term" value="P:chemotaxis"/>
    <property type="evidence" value="ECO:0007669"/>
    <property type="project" value="UniProtKB-UniRule"/>
</dbReference>
<dbReference type="Pfam" id="PF01339">
    <property type="entry name" value="CheB_methylest"/>
    <property type="match status" value="1"/>
</dbReference>
<sequence length="366" mass="38703">MRVLIVDDSPVLRVLLRAVLESTGFEVRTADNGEQALAMLKTYTPDIVTMDVHMPGLDGYETTARILEHYALPVVVLTASANVRDSTTAMRALAAGALAVLEKPRGLDATDFDERIDELLRTLRNMAQVKIVRRYKPSAAGATATPPEAPSRVAQTIADAPRLVAIGASAGGPAALKTLLQNLQPAQPWALILVQHIAAGFLPSFCHWLASTTALPVQIAEDAQALLPGRLYLAPDGVQTGVSAALRVRLEAARTEQALCPSADHLFRSVACAFGKQAIGIQLSGMGRDGAEGLAELYRKGGLTLVQEPTSAVIDSMPRAAIDLQAACLVLSPEGIAAVLNSIAQQMATQNVVRRGNEPCTTPPKS</sequence>
<keyword evidence="3 6" id="KW-0378">Hydrolase</keyword>
<dbReference type="EC" id="3.1.1.61" evidence="4"/>
<evidence type="ECO:0000259" key="9">
    <source>
        <dbReference type="PROSITE" id="PS50122"/>
    </source>
</evidence>
<dbReference type="InterPro" id="IPR035909">
    <property type="entry name" value="CheB_C"/>
</dbReference>
<dbReference type="PROSITE" id="PS50110">
    <property type="entry name" value="RESPONSE_REGULATORY"/>
    <property type="match status" value="1"/>
</dbReference>
<gene>
    <name evidence="10" type="ORF">SAMN05216190_1596</name>
</gene>
<dbReference type="PANTHER" id="PTHR42872:SF6">
    <property type="entry name" value="PROTEIN-GLUTAMATE METHYLESTERASE_PROTEIN-GLUTAMINE GLUTAMINASE"/>
    <property type="match status" value="1"/>
</dbReference>
<dbReference type="SMART" id="SM00448">
    <property type="entry name" value="REC"/>
    <property type="match status" value="1"/>
</dbReference>
<dbReference type="OrthoDB" id="9793421at2"/>
<feature type="modified residue" description="4-aspartylphosphate" evidence="7">
    <location>
        <position position="51"/>
    </location>
</feature>
<evidence type="ECO:0000256" key="5">
    <source>
        <dbReference type="ARBA" id="ARBA00048267"/>
    </source>
</evidence>
<dbReference type="InterPro" id="IPR000673">
    <property type="entry name" value="Sig_transdc_resp-reg_Me-estase"/>
</dbReference>
<evidence type="ECO:0000256" key="4">
    <source>
        <dbReference type="ARBA" id="ARBA00039140"/>
    </source>
</evidence>
<feature type="domain" description="Response regulatory" evidence="8">
    <location>
        <begin position="2"/>
        <end position="118"/>
    </location>
</feature>
<dbReference type="InterPro" id="IPR008248">
    <property type="entry name" value="CheB-like"/>
</dbReference>
<evidence type="ECO:0000256" key="1">
    <source>
        <dbReference type="ARBA" id="ARBA00022490"/>
    </source>
</evidence>
<comment type="catalytic activity">
    <reaction evidence="5">
        <text>[protein]-L-glutamate 5-O-methyl ester + H2O = L-glutamyl-[protein] + methanol + H(+)</text>
        <dbReference type="Rhea" id="RHEA:23236"/>
        <dbReference type="Rhea" id="RHEA-COMP:10208"/>
        <dbReference type="Rhea" id="RHEA-COMP:10311"/>
        <dbReference type="ChEBI" id="CHEBI:15377"/>
        <dbReference type="ChEBI" id="CHEBI:15378"/>
        <dbReference type="ChEBI" id="CHEBI:17790"/>
        <dbReference type="ChEBI" id="CHEBI:29973"/>
        <dbReference type="ChEBI" id="CHEBI:82795"/>
        <dbReference type="EC" id="3.1.1.61"/>
    </reaction>
</comment>
<dbReference type="PANTHER" id="PTHR42872">
    <property type="entry name" value="PROTEIN-GLUTAMATE METHYLESTERASE/PROTEIN-GLUTAMINE GLUTAMINASE"/>
    <property type="match status" value="1"/>
</dbReference>
<dbReference type="GO" id="GO:0005737">
    <property type="term" value="C:cytoplasm"/>
    <property type="evidence" value="ECO:0007669"/>
    <property type="project" value="InterPro"/>
</dbReference>
<accession>A0A1I5XG91</accession>
<keyword evidence="1" id="KW-0963">Cytoplasm</keyword>
<dbReference type="GO" id="GO:0000156">
    <property type="term" value="F:phosphorelay response regulator activity"/>
    <property type="evidence" value="ECO:0007669"/>
    <property type="project" value="InterPro"/>
</dbReference>
<dbReference type="Gene3D" id="3.40.50.180">
    <property type="entry name" value="Methylesterase CheB, C-terminal domain"/>
    <property type="match status" value="1"/>
</dbReference>
<dbReference type="SUPFAM" id="SSF52738">
    <property type="entry name" value="Methylesterase CheB, C-terminal domain"/>
    <property type="match status" value="1"/>
</dbReference>
<dbReference type="STRING" id="289003.SAMN05216190_1596"/>
<dbReference type="Gene3D" id="3.40.50.2300">
    <property type="match status" value="1"/>
</dbReference>
<feature type="active site" evidence="6">
    <location>
        <position position="289"/>
    </location>
</feature>
<evidence type="ECO:0000313" key="11">
    <source>
        <dbReference type="Proteomes" id="UP000198784"/>
    </source>
</evidence>
<dbReference type="InterPro" id="IPR001789">
    <property type="entry name" value="Sig_transdc_resp-reg_receiver"/>
</dbReference>
<dbReference type="CDD" id="cd16432">
    <property type="entry name" value="CheB_Rec"/>
    <property type="match status" value="1"/>
</dbReference>
<dbReference type="CDD" id="cd17541">
    <property type="entry name" value="REC_CheB-like"/>
    <property type="match status" value="1"/>
</dbReference>
<evidence type="ECO:0000313" key="10">
    <source>
        <dbReference type="EMBL" id="SFQ30983.1"/>
    </source>
</evidence>
<reference evidence="11" key="1">
    <citation type="submission" date="2016-10" db="EMBL/GenBank/DDBJ databases">
        <authorList>
            <person name="Varghese N."/>
            <person name="Submissions S."/>
        </authorList>
    </citation>
    <scope>NUCLEOTIDE SEQUENCE [LARGE SCALE GENOMIC DNA]</scope>
    <source>
        <strain evidence="11">DSM 17834</strain>
    </source>
</reference>
<evidence type="ECO:0000259" key="8">
    <source>
        <dbReference type="PROSITE" id="PS50110"/>
    </source>
</evidence>
<dbReference type="PIRSF" id="PIRSF000876">
    <property type="entry name" value="RR_chemtxs_CheB"/>
    <property type="match status" value="1"/>
</dbReference>
<evidence type="ECO:0000256" key="3">
    <source>
        <dbReference type="ARBA" id="ARBA00022801"/>
    </source>
</evidence>
<feature type="active site" evidence="6">
    <location>
        <position position="169"/>
    </location>
</feature>
<dbReference type="RefSeq" id="WP_090505970.1">
    <property type="nucleotide sequence ID" value="NZ_FOWX01000059.1"/>
</dbReference>
<evidence type="ECO:0000256" key="7">
    <source>
        <dbReference type="PROSITE-ProRule" id="PRU00169"/>
    </source>
</evidence>
<protein>
    <recommendedName>
        <fullName evidence="4">protein-glutamate methylesterase</fullName>
        <ecNumber evidence="4">3.1.1.61</ecNumber>
    </recommendedName>
</protein>
<feature type="active site" evidence="6">
    <location>
        <position position="196"/>
    </location>
</feature>
<evidence type="ECO:0000256" key="6">
    <source>
        <dbReference type="PROSITE-ProRule" id="PRU00050"/>
    </source>
</evidence>